<dbReference type="PANTHER" id="PTHR44379:SF5">
    <property type="entry name" value="OXIDOREDUCTASE WITH IRON-SULFUR SUBUNIT"/>
    <property type="match status" value="1"/>
</dbReference>
<dbReference type="InterPro" id="IPR051452">
    <property type="entry name" value="Diverse_Oxidoreductases"/>
</dbReference>
<gene>
    <name evidence="7" type="ORF">H1W37_14755</name>
</gene>
<evidence type="ECO:0000256" key="5">
    <source>
        <dbReference type="ARBA" id="ARBA00023014"/>
    </source>
</evidence>
<reference evidence="7 8" key="2">
    <citation type="submission" date="2020-08" db="EMBL/GenBank/DDBJ databases">
        <title>Stappia taiwanensis sp. nov., isolated from a coastal thermal spring.</title>
        <authorList>
            <person name="Kampfer P."/>
        </authorList>
    </citation>
    <scope>NUCLEOTIDE SEQUENCE [LARGE SCALE GENOMIC DNA]</scope>
    <source>
        <strain evidence="7 8">DSM 23284</strain>
    </source>
</reference>
<evidence type="ECO:0000256" key="4">
    <source>
        <dbReference type="ARBA" id="ARBA00023004"/>
    </source>
</evidence>
<dbReference type="InterPro" id="IPR036884">
    <property type="entry name" value="2Fe-2S-bd_dom_sf"/>
</dbReference>
<evidence type="ECO:0000256" key="3">
    <source>
        <dbReference type="ARBA" id="ARBA00023002"/>
    </source>
</evidence>
<evidence type="ECO:0000313" key="7">
    <source>
        <dbReference type="EMBL" id="MBA4612920.1"/>
    </source>
</evidence>
<dbReference type="EMBL" id="JACEON010000014">
    <property type="protein sequence ID" value="MBA4612920.1"/>
    <property type="molecule type" value="Genomic_DNA"/>
</dbReference>
<evidence type="ECO:0000259" key="6">
    <source>
        <dbReference type="PROSITE" id="PS51085"/>
    </source>
</evidence>
<keyword evidence="2" id="KW-0479">Metal-binding</keyword>
<feature type="domain" description="2Fe-2S ferredoxin-type" evidence="6">
    <location>
        <begin position="5"/>
        <end position="81"/>
    </location>
</feature>
<dbReference type="CDD" id="cd00207">
    <property type="entry name" value="fer2"/>
    <property type="match status" value="1"/>
</dbReference>
<evidence type="ECO:0000256" key="2">
    <source>
        <dbReference type="ARBA" id="ARBA00022723"/>
    </source>
</evidence>
<dbReference type="Gene3D" id="1.10.150.120">
    <property type="entry name" value="[2Fe-2S]-binding domain"/>
    <property type="match status" value="1"/>
</dbReference>
<sequence>MDSLFPVTLTLNGVTATHEVSQRTTLADFLRQTVGLTATHIGCEHGVCGACTVFVDGRIARACLMFAIQAEGRDIRTLEGFAGDRRMEVLQRHFHERNALQCGFCTSGMLATAHQLLEGSPDPSREEVRESLSGNFCRCTGYHAIVDATLDAAAELNAAAVATGGEAAC</sequence>
<dbReference type="AlphaFoldDB" id="A0A838Y1V4"/>
<dbReference type="InterPro" id="IPR036010">
    <property type="entry name" value="2Fe-2S_ferredoxin-like_sf"/>
</dbReference>
<keyword evidence="4" id="KW-0408">Iron</keyword>
<dbReference type="RefSeq" id="WP_181761116.1">
    <property type="nucleotide sequence ID" value="NZ_BMCR01000011.1"/>
</dbReference>
<organism evidence="7 8">
    <name type="scientific">Stappia taiwanensis</name>
    <dbReference type="NCBI Taxonomy" id="992267"/>
    <lineage>
        <taxon>Bacteria</taxon>
        <taxon>Pseudomonadati</taxon>
        <taxon>Pseudomonadota</taxon>
        <taxon>Alphaproteobacteria</taxon>
        <taxon>Hyphomicrobiales</taxon>
        <taxon>Stappiaceae</taxon>
        <taxon>Stappia</taxon>
    </lineage>
</organism>
<name>A0A838Y1V4_9HYPH</name>
<protein>
    <submittedName>
        <fullName evidence="7">(2Fe-2S)-binding protein</fullName>
    </submittedName>
</protein>
<evidence type="ECO:0000313" key="8">
    <source>
        <dbReference type="Proteomes" id="UP000559404"/>
    </source>
</evidence>
<keyword evidence="5" id="KW-0411">Iron-sulfur</keyword>
<dbReference type="PANTHER" id="PTHR44379">
    <property type="entry name" value="OXIDOREDUCTASE WITH IRON-SULFUR SUBUNIT"/>
    <property type="match status" value="1"/>
</dbReference>
<dbReference type="FunFam" id="3.10.20.30:FF:000020">
    <property type="entry name" value="Xanthine dehydrogenase iron-sulfur subunit"/>
    <property type="match status" value="1"/>
</dbReference>
<dbReference type="GO" id="GO:0051537">
    <property type="term" value="F:2 iron, 2 sulfur cluster binding"/>
    <property type="evidence" value="ECO:0007669"/>
    <property type="project" value="UniProtKB-KW"/>
</dbReference>
<evidence type="ECO:0000256" key="1">
    <source>
        <dbReference type="ARBA" id="ARBA00022714"/>
    </source>
</evidence>
<dbReference type="Pfam" id="PF01799">
    <property type="entry name" value="Fer2_2"/>
    <property type="match status" value="1"/>
</dbReference>
<dbReference type="Gene3D" id="3.10.20.30">
    <property type="match status" value="1"/>
</dbReference>
<keyword evidence="3" id="KW-0560">Oxidoreductase</keyword>
<dbReference type="GO" id="GO:0016491">
    <property type="term" value="F:oxidoreductase activity"/>
    <property type="evidence" value="ECO:0007669"/>
    <property type="project" value="UniProtKB-KW"/>
</dbReference>
<keyword evidence="1" id="KW-0001">2Fe-2S</keyword>
<dbReference type="PROSITE" id="PS00197">
    <property type="entry name" value="2FE2S_FER_1"/>
    <property type="match status" value="1"/>
</dbReference>
<dbReference type="SUPFAM" id="SSF54292">
    <property type="entry name" value="2Fe-2S ferredoxin-like"/>
    <property type="match status" value="1"/>
</dbReference>
<dbReference type="PROSITE" id="PS51085">
    <property type="entry name" value="2FE2S_FER_2"/>
    <property type="match status" value="1"/>
</dbReference>
<dbReference type="Proteomes" id="UP000559404">
    <property type="component" value="Unassembled WGS sequence"/>
</dbReference>
<dbReference type="InterPro" id="IPR001041">
    <property type="entry name" value="2Fe-2S_ferredoxin-type"/>
</dbReference>
<dbReference type="SUPFAM" id="SSF47741">
    <property type="entry name" value="CO dehydrogenase ISP C-domain like"/>
    <property type="match status" value="1"/>
</dbReference>
<keyword evidence="8" id="KW-1185">Reference proteome</keyword>
<reference evidence="7 8" key="1">
    <citation type="submission" date="2020-07" db="EMBL/GenBank/DDBJ databases">
        <authorList>
            <person name="Li M."/>
        </authorList>
    </citation>
    <scope>NUCLEOTIDE SEQUENCE [LARGE SCALE GENOMIC DNA]</scope>
    <source>
        <strain evidence="7 8">DSM 23284</strain>
    </source>
</reference>
<dbReference type="GO" id="GO:0046872">
    <property type="term" value="F:metal ion binding"/>
    <property type="evidence" value="ECO:0007669"/>
    <property type="project" value="UniProtKB-KW"/>
</dbReference>
<dbReference type="InterPro" id="IPR006058">
    <property type="entry name" value="2Fe2S_fd_BS"/>
</dbReference>
<accession>A0A838Y1V4</accession>
<proteinExistence type="predicted"/>
<dbReference type="InterPro" id="IPR012675">
    <property type="entry name" value="Beta-grasp_dom_sf"/>
</dbReference>
<dbReference type="Pfam" id="PF00111">
    <property type="entry name" value="Fer2"/>
    <property type="match status" value="1"/>
</dbReference>
<comment type="caution">
    <text evidence="7">The sequence shown here is derived from an EMBL/GenBank/DDBJ whole genome shotgun (WGS) entry which is preliminary data.</text>
</comment>
<dbReference type="InterPro" id="IPR002888">
    <property type="entry name" value="2Fe-2S-bd"/>
</dbReference>